<dbReference type="Pfam" id="PF00332">
    <property type="entry name" value="Glyco_hydro_17"/>
    <property type="match status" value="1"/>
</dbReference>
<proteinExistence type="inferred from homology"/>
<dbReference type="InterPro" id="IPR000490">
    <property type="entry name" value="Glyco_hydro_17"/>
</dbReference>
<comment type="caution">
    <text evidence="10">The sequence shown here is derived from an EMBL/GenBank/DDBJ whole genome shotgun (WGS) entry which is preliminary data.</text>
</comment>
<evidence type="ECO:0000256" key="1">
    <source>
        <dbReference type="ARBA" id="ARBA00000382"/>
    </source>
</evidence>
<evidence type="ECO:0000256" key="9">
    <source>
        <dbReference type="SAM" id="SignalP"/>
    </source>
</evidence>
<organism evidence="10 11">
    <name type="scientific">Microthlaspi erraticum</name>
    <dbReference type="NCBI Taxonomy" id="1685480"/>
    <lineage>
        <taxon>Eukaryota</taxon>
        <taxon>Viridiplantae</taxon>
        <taxon>Streptophyta</taxon>
        <taxon>Embryophyta</taxon>
        <taxon>Tracheophyta</taxon>
        <taxon>Spermatophyta</taxon>
        <taxon>Magnoliopsida</taxon>
        <taxon>eudicotyledons</taxon>
        <taxon>Gunneridae</taxon>
        <taxon>Pentapetalae</taxon>
        <taxon>rosids</taxon>
        <taxon>malvids</taxon>
        <taxon>Brassicales</taxon>
        <taxon>Brassicaceae</taxon>
        <taxon>Coluteocarpeae</taxon>
        <taxon>Microthlaspi</taxon>
    </lineage>
</organism>
<evidence type="ECO:0000313" key="10">
    <source>
        <dbReference type="EMBL" id="CAA7053042.1"/>
    </source>
</evidence>
<keyword evidence="8" id="KW-0812">Transmembrane</keyword>
<keyword evidence="8" id="KW-0472">Membrane</keyword>
<dbReference type="GO" id="GO:0005975">
    <property type="term" value="P:carbohydrate metabolic process"/>
    <property type="evidence" value="ECO:0007669"/>
    <property type="project" value="InterPro"/>
</dbReference>
<accession>A0A6D2KJ48</accession>
<evidence type="ECO:0000256" key="5">
    <source>
        <dbReference type="ARBA" id="ARBA00023295"/>
    </source>
</evidence>
<dbReference type="EC" id="3.2.1.39" evidence="3"/>
<feature type="transmembrane region" description="Helical" evidence="8">
    <location>
        <begin position="357"/>
        <end position="376"/>
    </location>
</feature>
<name>A0A6D2KJ48_9BRAS</name>
<evidence type="ECO:0000313" key="11">
    <source>
        <dbReference type="Proteomes" id="UP000467841"/>
    </source>
</evidence>
<dbReference type="AlphaFoldDB" id="A0A6D2KJ48"/>
<evidence type="ECO:0000256" key="7">
    <source>
        <dbReference type="RuleBase" id="RU004336"/>
    </source>
</evidence>
<protein>
    <recommendedName>
        <fullName evidence="3">glucan endo-1,3-beta-D-glucosidase</fullName>
        <ecNumber evidence="3">3.2.1.39</ecNumber>
    </recommendedName>
</protein>
<keyword evidence="9" id="KW-0732">Signal</keyword>
<dbReference type="GO" id="GO:0042973">
    <property type="term" value="F:glucan endo-1,3-beta-D-glucosidase activity"/>
    <property type="evidence" value="ECO:0007669"/>
    <property type="project" value="UniProtKB-EC"/>
</dbReference>
<dbReference type="PANTHER" id="PTHR32227">
    <property type="entry name" value="GLUCAN ENDO-1,3-BETA-GLUCOSIDASE BG1-RELATED-RELATED"/>
    <property type="match status" value="1"/>
</dbReference>
<evidence type="ECO:0000256" key="3">
    <source>
        <dbReference type="ARBA" id="ARBA00012780"/>
    </source>
</evidence>
<keyword evidence="8" id="KW-1133">Transmembrane helix</keyword>
<feature type="signal peptide" evidence="9">
    <location>
        <begin position="1"/>
        <end position="25"/>
    </location>
</feature>
<dbReference type="PROSITE" id="PS00587">
    <property type="entry name" value="GLYCOSYL_HYDROL_F17"/>
    <property type="match status" value="1"/>
</dbReference>
<feature type="chain" id="PRO_5025377336" description="glucan endo-1,3-beta-D-glucosidase" evidence="9">
    <location>
        <begin position="26"/>
        <end position="401"/>
    </location>
</feature>
<dbReference type="SUPFAM" id="SSF51445">
    <property type="entry name" value="(Trans)glycosidases"/>
    <property type="match status" value="1"/>
</dbReference>
<keyword evidence="11" id="KW-1185">Reference proteome</keyword>
<dbReference type="InterPro" id="IPR044965">
    <property type="entry name" value="Glyco_hydro_17_plant"/>
</dbReference>
<dbReference type="Proteomes" id="UP000467841">
    <property type="component" value="Unassembled WGS sequence"/>
</dbReference>
<comment type="catalytic activity">
    <reaction evidence="1">
        <text>Hydrolysis of (1-&gt;3)-beta-D-glucosidic linkages in (1-&gt;3)-beta-D-glucans.</text>
        <dbReference type="EC" id="3.2.1.39"/>
    </reaction>
</comment>
<evidence type="ECO:0000256" key="6">
    <source>
        <dbReference type="RuleBase" id="RU004335"/>
    </source>
</evidence>
<comment type="similarity">
    <text evidence="2 6">Belongs to the glycosyl hydrolase 17 family.</text>
</comment>
<sequence length="401" mass="44567">MVCIAINLLLLLSLTALSILSVTSATTIGVTYSTSFSVGVAPERVAEKVVSMKIPAVRLLDSNPAMIGAFAYTNVSLFLSIPNPLVPLLASNSAVAKQWVHRHVLPFYPHTKISIISVGNDDIADSPDVSRFLLRAMQHVRRSLKDHRIYKISVSTTFSLFNIVSMARPPSAARFQQPNGEVILRPILQFLERTNSSFLINLHPYSLYRSSWTFTIGFCLLQVSPYGFITDPATGIKYTNLFDVMLDSLVRSLADMGHAKIPVIVAETGWPSSGIDASEVDATLLYGRLFFTSLIAHLRGNGTTLKNRGPSEVYLFELLDKDCDGLRNWGLLYNNMTNKYGELVYAVDHHDPIIDPLVAGLVIGAILGVGVLIFGIRRGWTYEDFEKFFDFLRKILDHLKR</sequence>
<dbReference type="InterPro" id="IPR017853">
    <property type="entry name" value="GH"/>
</dbReference>
<evidence type="ECO:0000256" key="2">
    <source>
        <dbReference type="ARBA" id="ARBA00008773"/>
    </source>
</evidence>
<keyword evidence="5 7" id="KW-0326">Glycosidase</keyword>
<dbReference type="OrthoDB" id="1293114at2759"/>
<keyword evidence="4 7" id="KW-0378">Hydrolase</keyword>
<evidence type="ECO:0000256" key="4">
    <source>
        <dbReference type="ARBA" id="ARBA00022801"/>
    </source>
</evidence>
<gene>
    <name evidence="10" type="ORF">MERR_LOCUS40277</name>
</gene>
<dbReference type="Gene3D" id="3.20.20.80">
    <property type="entry name" value="Glycosidases"/>
    <property type="match status" value="1"/>
</dbReference>
<reference evidence="10" key="1">
    <citation type="submission" date="2020-01" db="EMBL/GenBank/DDBJ databases">
        <authorList>
            <person name="Mishra B."/>
        </authorList>
    </citation>
    <scope>NUCLEOTIDE SEQUENCE [LARGE SCALE GENOMIC DNA]</scope>
</reference>
<evidence type="ECO:0000256" key="8">
    <source>
        <dbReference type="SAM" id="Phobius"/>
    </source>
</evidence>
<dbReference type="EMBL" id="CACVBM020001518">
    <property type="protein sequence ID" value="CAA7053042.1"/>
    <property type="molecule type" value="Genomic_DNA"/>
</dbReference>